<comment type="caution">
    <text evidence="9">Lacks conserved residue(s) required for the propagation of feature annotation.</text>
</comment>
<dbReference type="PANTHER" id="PTHR20857">
    <property type="entry name" value="THIAMINE-PHOSPHATE PYROPHOSPHORYLASE"/>
    <property type="match status" value="1"/>
</dbReference>
<dbReference type="AlphaFoldDB" id="A0A1G9STZ0"/>
<feature type="binding site" evidence="9">
    <location>
        <position position="79"/>
    </location>
    <ligand>
        <name>Mg(2+)</name>
        <dbReference type="ChEBI" id="CHEBI:18420"/>
    </ligand>
</feature>
<dbReference type="InterPro" id="IPR036206">
    <property type="entry name" value="ThiamineP_synth_sf"/>
</dbReference>
<dbReference type="InterPro" id="IPR022998">
    <property type="entry name" value="ThiamineP_synth_TenI"/>
</dbReference>
<dbReference type="RefSeq" id="WP_093204553.1">
    <property type="nucleotide sequence ID" value="NZ_FNGS01000006.1"/>
</dbReference>
<dbReference type="NCBIfam" id="NF000736">
    <property type="entry name" value="PRK00043.2-3"/>
    <property type="match status" value="1"/>
</dbReference>
<evidence type="ECO:0000256" key="11">
    <source>
        <dbReference type="RuleBase" id="RU004253"/>
    </source>
</evidence>
<dbReference type="GO" id="GO:0009229">
    <property type="term" value="P:thiamine diphosphate biosynthetic process"/>
    <property type="evidence" value="ECO:0007669"/>
    <property type="project" value="UniProtKB-UniRule"/>
</dbReference>
<comment type="catalytic activity">
    <reaction evidence="6 9 10">
        <text>4-methyl-5-(2-phosphooxyethyl)-thiazole + 4-amino-2-methyl-5-(diphosphooxymethyl)pyrimidine + H(+) = thiamine phosphate + diphosphate</text>
        <dbReference type="Rhea" id="RHEA:22328"/>
        <dbReference type="ChEBI" id="CHEBI:15378"/>
        <dbReference type="ChEBI" id="CHEBI:33019"/>
        <dbReference type="ChEBI" id="CHEBI:37575"/>
        <dbReference type="ChEBI" id="CHEBI:57841"/>
        <dbReference type="ChEBI" id="CHEBI:58296"/>
        <dbReference type="EC" id="2.5.1.3"/>
    </reaction>
</comment>
<evidence type="ECO:0000256" key="7">
    <source>
        <dbReference type="ARBA" id="ARBA00047851"/>
    </source>
</evidence>
<dbReference type="SUPFAM" id="SSF51391">
    <property type="entry name" value="Thiamin phosphate synthase"/>
    <property type="match status" value="1"/>
</dbReference>
<gene>
    <name evidence="9" type="primary">thiE</name>
    <name evidence="13" type="ORF">SAMN04488090_3278</name>
</gene>
<dbReference type="STRING" id="563176.SAMN04488090_3278"/>
<feature type="binding site" evidence="9">
    <location>
        <begin position="27"/>
        <end position="31"/>
    </location>
    <ligand>
        <name>4-amino-2-methyl-5-(diphosphooxymethyl)pyrimidine</name>
        <dbReference type="ChEBI" id="CHEBI:57841"/>
    </ligand>
</feature>
<comment type="cofactor">
    <cofactor evidence="9">
        <name>Mg(2+)</name>
        <dbReference type="ChEBI" id="CHEBI:18420"/>
    </cofactor>
    <text evidence="9">Binds 1 Mg(2+) ion per subunit.</text>
</comment>
<evidence type="ECO:0000256" key="6">
    <source>
        <dbReference type="ARBA" id="ARBA00047334"/>
    </source>
</evidence>
<dbReference type="PANTHER" id="PTHR20857:SF15">
    <property type="entry name" value="THIAMINE-PHOSPHATE SYNTHASE"/>
    <property type="match status" value="1"/>
</dbReference>
<proteinExistence type="inferred from homology"/>
<comment type="function">
    <text evidence="9">Condenses 4-methyl-5-(beta-hydroxyethyl)thiazole monophosphate (THZ-P) and 2-methyl-4-amino-5-hydroxymethyl pyrimidine pyrophosphate (HMP-PP) to form thiamine monophosphate (TMP).</text>
</comment>
<sequence length="208" mass="22699">MITSLHYLVTNARQAEEACRGGVRWIQLRLKNMPYEAWKETALSVQEVCIRYNTILIINDNPKLAKEIGANGVHLGKEDMPVAEARRLLGPDFLIGGTANTFEDVLRHLRDGADYVGLGPFRFTPTKEKLSPILGLTGYENLLNRLRQEVASLPVIAIGGITAADIPALFATGIHGIAVSSAIHQSPDPEGQARHFLAEIHHATASTC</sequence>
<keyword evidence="3 9" id="KW-0479">Metal-binding</keyword>
<evidence type="ECO:0000313" key="14">
    <source>
        <dbReference type="Proteomes" id="UP000198901"/>
    </source>
</evidence>
<evidence type="ECO:0000256" key="1">
    <source>
        <dbReference type="ARBA" id="ARBA00005165"/>
    </source>
</evidence>
<feature type="binding site" evidence="9">
    <location>
        <position position="127"/>
    </location>
    <ligand>
        <name>4-amino-2-methyl-5-(diphosphooxymethyl)pyrimidine</name>
        <dbReference type="ChEBI" id="CHEBI:57841"/>
    </ligand>
</feature>
<evidence type="ECO:0000259" key="12">
    <source>
        <dbReference type="Pfam" id="PF02581"/>
    </source>
</evidence>
<feature type="domain" description="Thiamine phosphate synthase/TenI" evidence="12">
    <location>
        <begin position="11"/>
        <end position="183"/>
    </location>
</feature>
<reference evidence="13 14" key="1">
    <citation type="submission" date="2016-10" db="EMBL/GenBank/DDBJ databases">
        <authorList>
            <person name="de Groot N.N."/>
        </authorList>
    </citation>
    <scope>NUCLEOTIDE SEQUENCE [LARGE SCALE GENOMIC DNA]</scope>
    <source>
        <strain evidence="13 14">DSM 21668</strain>
    </source>
</reference>
<dbReference type="GO" id="GO:0000287">
    <property type="term" value="F:magnesium ion binding"/>
    <property type="evidence" value="ECO:0007669"/>
    <property type="project" value="UniProtKB-UniRule"/>
</dbReference>
<dbReference type="NCBIfam" id="TIGR00693">
    <property type="entry name" value="thiE"/>
    <property type="match status" value="1"/>
</dbReference>
<dbReference type="GO" id="GO:0004789">
    <property type="term" value="F:thiamine-phosphate diphosphorylase activity"/>
    <property type="evidence" value="ECO:0007669"/>
    <property type="project" value="UniProtKB-UniRule"/>
</dbReference>
<dbReference type="EMBL" id="FNGS01000006">
    <property type="protein sequence ID" value="SDM38335.1"/>
    <property type="molecule type" value="Genomic_DNA"/>
</dbReference>
<name>A0A1G9STZ0_9BACT</name>
<feature type="binding site" evidence="9">
    <location>
        <position position="98"/>
    </location>
    <ligand>
        <name>4-amino-2-methyl-5-(diphosphooxymethyl)pyrimidine</name>
        <dbReference type="ChEBI" id="CHEBI:57841"/>
    </ligand>
</feature>
<dbReference type="InterPro" id="IPR013785">
    <property type="entry name" value="Aldolase_TIM"/>
</dbReference>
<evidence type="ECO:0000256" key="9">
    <source>
        <dbReference type="HAMAP-Rule" id="MF_00097"/>
    </source>
</evidence>
<comment type="pathway">
    <text evidence="1 9 11">Cofactor biosynthesis; thiamine diphosphate biosynthesis; thiamine phosphate from 4-amino-2-methyl-5-diphosphomethylpyrimidine and 4-methyl-5-(2-phosphoethyl)-thiazole: step 1/1.</text>
</comment>
<evidence type="ECO:0000313" key="13">
    <source>
        <dbReference type="EMBL" id="SDM38335.1"/>
    </source>
</evidence>
<evidence type="ECO:0000256" key="5">
    <source>
        <dbReference type="ARBA" id="ARBA00022977"/>
    </source>
</evidence>
<evidence type="ECO:0000256" key="10">
    <source>
        <dbReference type="RuleBase" id="RU003826"/>
    </source>
</evidence>
<accession>A0A1G9STZ0</accession>
<comment type="similarity">
    <text evidence="9 10">Belongs to the thiamine-phosphate synthase family.</text>
</comment>
<dbReference type="EC" id="2.5.1.3" evidence="9"/>
<dbReference type="Gene3D" id="3.20.20.70">
    <property type="entry name" value="Aldolase class I"/>
    <property type="match status" value="1"/>
</dbReference>
<keyword evidence="5 9" id="KW-0784">Thiamine biosynthesis</keyword>
<dbReference type="CDD" id="cd00564">
    <property type="entry name" value="TMP_TenI"/>
    <property type="match status" value="1"/>
</dbReference>
<feature type="binding site" evidence="9">
    <location>
        <position position="59"/>
    </location>
    <ligand>
        <name>4-amino-2-methyl-5-(diphosphooxymethyl)pyrimidine</name>
        <dbReference type="ChEBI" id="CHEBI:57841"/>
    </ligand>
</feature>
<keyword evidence="4 9" id="KW-0460">Magnesium</keyword>
<keyword evidence="2 9" id="KW-0808">Transferase</keyword>
<comment type="catalytic activity">
    <reaction evidence="7 9 10">
        <text>2-(2-carboxy-4-methylthiazol-5-yl)ethyl phosphate + 4-amino-2-methyl-5-(diphosphooxymethyl)pyrimidine + 2 H(+) = thiamine phosphate + CO2 + diphosphate</text>
        <dbReference type="Rhea" id="RHEA:47848"/>
        <dbReference type="ChEBI" id="CHEBI:15378"/>
        <dbReference type="ChEBI" id="CHEBI:16526"/>
        <dbReference type="ChEBI" id="CHEBI:33019"/>
        <dbReference type="ChEBI" id="CHEBI:37575"/>
        <dbReference type="ChEBI" id="CHEBI:57841"/>
        <dbReference type="ChEBI" id="CHEBI:62890"/>
        <dbReference type="EC" id="2.5.1.3"/>
    </reaction>
</comment>
<protein>
    <recommendedName>
        <fullName evidence="9">Thiamine-phosphate synthase</fullName>
        <shortName evidence="9">TP synthase</shortName>
        <shortName evidence="9">TPS</shortName>
        <ecNumber evidence="9">2.5.1.3</ecNumber>
    </recommendedName>
    <alternativeName>
        <fullName evidence="9">Thiamine-phosphate pyrophosphorylase</fullName>
        <shortName evidence="9">TMP pyrophosphorylase</shortName>
        <shortName evidence="9">TMP-PPase</shortName>
    </alternativeName>
</protein>
<evidence type="ECO:0000256" key="2">
    <source>
        <dbReference type="ARBA" id="ARBA00022679"/>
    </source>
</evidence>
<feature type="binding site" evidence="9">
    <location>
        <position position="160"/>
    </location>
    <ligand>
        <name>2-[(2R,5Z)-2-carboxy-4-methylthiazol-5(2H)-ylidene]ethyl phosphate</name>
        <dbReference type="ChEBI" id="CHEBI:62899"/>
    </ligand>
</feature>
<dbReference type="InterPro" id="IPR034291">
    <property type="entry name" value="TMP_synthase"/>
</dbReference>
<dbReference type="HAMAP" id="MF_00097">
    <property type="entry name" value="TMP_synthase"/>
    <property type="match status" value="1"/>
</dbReference>
<dbReference type="Proteomes" id="UP000198901">
    <property type="component" value="Unassembled WGS sequence"/>
</dbReference>
<keyword evidence="14" id="KW-1185">Reference proteome</keyword>
<dbReference type="GO" id="GO:0005737">
    <property type="term" value="C:cytoplasm"/>
    <property type="evidence" value="ECO:0007669"/>
    <property type="project" value="TreeGrafter"/>
</dbReference>
<comment type="catalytic activity">
    <reaction evidence="8 9 10">
        <text>2-[(2R,5Z)-2-carboxy-4-methylthiazol-5(2H)-ylidene]ethyl phosphate + 4-amino-2-methyl-5-(diphosphooxymethyl)pyrimidine + 2 H(+) = thiamine phosphate + CO2 + diphosphate</text>
        <dbReference type="Rhea" id="RHEA:47844"/>
        <dbReference type="ChEBI" id="CHEBI:15378"/>
        <dbReference type="ChEBI" id="CHEBI:16526"/>
        <dbReference type="ChEBI" id="CHEBI:33019"/>
        <dbReference type="ChEBI" id="CHEBI:37575"/>
        <dbReference type="ChEBI" id="CHEBI:57841"/>
        <dbReference type="ChEBI" id="CHEBI:62899"/>
        <dbReference type="EC" id="2.5.1.3"/>
    </reaction>
</comment>
<dbReference type="OrthoDB" id="9812206at2"/>
<evidence type="ECO:0000256" key="8">
    <source>
        <dbReference type="ARBA" id="ARBA00047883"/>
    </source>
</evidence>
<evidence type="ECO:0000256" key="4">
    <source>
        <dbReference type="ARBA" id="ARBA00022842"/>
    </source>
</evidence>
<evidence type="ECO:0000256" key="3">
    <source>
        <dbReference type="ARBA" id="ARBA00022723"/>
    </source>
</evidence>
<organism evidence="13 14">
    <name type="scientific">Siphonobacter aquaeclarae</name>
    <dbReference type="NCBI Taxonomy" id="563176"/>
    <lineage>
        <taxon>Bacteria</taxon>
        <taxon>Pseudomonadati</taxon>
        <taxon>Bacteroidota</taxon>
        <taxon>Cytophagia</taxon>
        <taxon>Cytophagales</taxon>
        <taxon>Cytophagaceae</taxon>
        <taxon>Siphonobacter</taxon>
    </lineage>
</organism>
<feature type="binding site" evidence="9">
    <location>
        <position position="60"/>
    </location>
    <ligand>
        <name>Mg(2+)</name>
        <dbReference type="ChEBI" id="CHEBI:18420"/>
    </ligand>
</feature>
<dbReference type="UniPathway" id="UPA00060">
    <property type="reaction ID" value="UER00141"/>
</dbReference>
<dbReference type="GO" id="GO:0009228">
    <property type="term" value="P:thiamine biosynthetic process"/>
    <property type="evidence" value="ECO:0007669"/>
    <property type="project" value="UniProtKB-KW"/>
</dbReference>
<feature type="binding site" evidence="9">
    <location>
        <begin position="124"/>
        <end position="126"/>
    </location>
    <ligand>
        <name>2-[(2R,5Z)-2-carboxy-4-methylthiazol-5(2H)-ylidene]ethyl phosphate</name>
        <dbReference type="ChEBI" id="CHEBI:62899"/>
    </ligand>
</feature>
<dbReference type="Pfam" id="PF02581">
    <property type="entry name" value="TMP-TENI"/>
    <property type="match status" value="1"/>
</dbReference>